<protein>
    <recommendedName>
        <fullName evidence="5">Transmembrane protein</fullName>
    </recommendedName>
</protein>
<evidence type="ECO:0000313" key="3">
    <source>
        <dbReference type="EMBL" id="KAJ0392885.1"/>
    </source>
</evidence>
<feature type="transmembrane region" description="Helical" evidence="2">
    <location>
        <begin position="100"/>
        <end position="121"/>
    </location>
</feature>
<comment type="caution">
    <text evidence="3">The sequence shown here is derived from an EMBL/GenBank/DDBJ whole genome shotgun (WGS) entry which is preliminary data.</text>
</comment>
<sequence length="230" mass="25194">MDTSAKKGYRWDTGIQEMAMRELSLRVLLAEDGPRRQEGKTETKEKDSVGERDAETAYVSLVDLRDDSTAARLLLASSYESDLALLVDPEAQRMQRVQDILLMHIVGISVALAVWACDQLYSGRVCALLGADHARKCDELATTDGTRGAPDGLLYRPLGEDLDSHSQIGSVVVSFRGKFAVVFLHPSSVLFSLLLLLLLLACGCRRQSSMIHPPGHGFSAPFWSPCSMTP</sequence>
<gene>
    <name evidence="3" type="ORF">P43SY_002489</name>
</gene>
<dbReference type="Proteomes" id="UP001209570">
    <property type="component" value="Unassembled WGS sequence"/>
</dbReference>
<accession>A0AAD5LTH4</accession>
<reference evidence="3" key="1">
    <citation type="submission" date="2021-12" db="EMBL/GenBank/DDBJ databases">
        <title>Prjna785345.</title>
        <authorList>
            <person name="Rujirawat T."/>
            <person name="Krajaejun T."/>
        </authorList>
    </citation>
    <scope>NUCLEOTIDE SEQUENCE</scope>
    <source>
        <strain evidence="3">Pi057C3</strain>
    </source>
</reference>
<keyword evidence="2" id="KW-0812">Transmembrane</keyword>
<organism evidence="3 4">
    <name type="scientific">Pythium insidiosum</name>
    <name type="common">Pythiosis disease agent</name>
    <dbReference type="NCBI Taxonomy" id="114742"/>
    <lineage>
        <taxon>Eukaryota</taxon>
        <taxon>Sar</taxon>
        <taxon>Stramenopiles</taxon>
        <taxon>Oomycota</taxon>
        <taxon>Peronosporomycetes</taxon>
        <taxon>Pythiales</taxon>
        <taxon>Pythiaceae</taxon>
        <taxon>Pythium</taxon>
    </lineage>
</organism>
<proteinExistence type="predicted"/>
<feature type="compositionally biased region" description="Basic and acidic residues" evidence="1">
    <location>
        <begin position="32"/>
        <end position="52"/>
    </location>
</feature>
<dbReference type="AlphaFoldDB" id="A0AAD5LTH4"/>
<evidence type="ECO:0000256" key="2">
    <source>
        <dbReference type="SAM" id="Phobius"/>
    </source>
</evidence>
<dbReference type="EMBL" id="JAKCXM010000558">
    <property type="protein sequence ID" value="KAJ0392885.1"/>
    <property type="molecule type" value="Genomic_DNA"/>
</dbReference>
<keyword evidence="4" id="KW-1185">Reference proteome</keyword>
<name>A0AAD5LTH4_PYTIN</name>
<evidence type="ECO:0000256" key="1">
    <source>
        <dbReference type="SAM" id="MobiDB-lite"/>
    </source>
</evidence>
<keyword evidence="2" id="KW-1133">Transmembrane helix</keyword>
<keyword evidence="2" id="KW-0472">Membrane</keyword>
<feature type="transmembrane region" description="Helical" evidence="2">
    <location>
        <begin position="179"/>
        <end position="202"/>
    </location>
</feature>
<evidence type="ECO:0000313" key="4">
    <source>
        <dbReference type="Proteomes" id="UP001209570"/>
    </source>
</evidence>
<feature type="region of interest" description="Disordered" evidence="1">
    <location>
        <begin position="30"/>
        <end position="52"/>
    </location>
</feature>
<evidence type="ECO:0008006" key="5">
    <source>
        <dbReference type="Google" id="ProtNLM"/>
    </source>
</evidence>